<reference evidence="3" key="1">
    <citation type="submission" date="2018-05" db="EMBL/GenBank/DDBJ databases">
        <authorList>
            <person name="Lanie J.A."/>
            <person name="Ng W.-L."/>
            <person name="Kazmierczak K.M."/>
            <person name="Andrzejewski T.M."/>
            <person name="Davidsen T.M."/>
            <person name="Wayne K.J."/>
            <person name="Tettelin H."/>
            <person name="Glass J.I."/>
            <person name="Rusch D."/>
            <person name="Podicherti R."/>
            <person name="Tsui H.-C.T."/>
            <person name="Winkler M.E."/>
        </authorList>
    </citation>
    <scope>NUCLEOTIDE SEQUENCE</scope>
</reference>
<sequence>SQGDLSYINRAEEWGLADLGFSSGAAYADFNNDGGMDLVVNNTNGLATIYKNLIYLDNLDSLDKNNYIKIQLIGEDLNTHGIGSKVLIYTNEKTFFQELMATRGFQSAVEPVLNFGLGNAKMIDSLRVIWSTGEHQLLFNIKANQRIRLYQRNATDSYQYETKMKTNKVFQDVSELSHIDYKHQENTFIEYNREPFIPHFLSMEGPAFDVADINNDGLVDVYLGGGKHQPGAIYLQNDRGEFKIVVDSVFIRNSHGEDVDAAFFNANNDEFSDLYVAKGGNEFFAKMEPLKDCLYFGVGKGKFVKSQSALPDIYANSACVKPVDIENDGDMDLFIGTRSVPREYGVIPKSFILINDGAGHYTDQTTTYAAALSETGMVTDALWLDLNKDSLKDLVVVGEWMPIRIFYNSADGLTEVTDQYGLQNTTGWWNTLVAGDLNNDGHSDLVVGNLGLNSFLKTSITQPVQLYIDDFSGNNKLEQILTYYNGSKAYPLASRDLMVENISFLQEKYPTYVDYAGEAIDDIFTKNQLQSATLRQVVEFASVVLINN</sequence>
<dbReference type="SUPFAM" id="SSF69318">
    <property type="entry name" value="Integrin alpha N-terminal domain"/>
    <property type="match status" value="1"/>
</dbReference>
<evidence type="ECO:0000256" key="1">
    <source>
        <dbReference type="ARBA" id="ARBA00022729"/>
    </source>
</evidence>
<dbReference type="InterPro" id="IPR027039">
    <property type="entry name" value="Crtac1"/>
</dbReference>
<evidence type="ECO:0000313" key="3">
    <source>
        <dbReference type="EMBL" id="SVB53741.1"/>
    </source>
</evidence>
<keyword evidence="1" id="KW-0732">Signal</keyword>
<dbReference type="Pfam" id="PF07593">
    <property type="entry name" value="UnbV_ASPIC"/>
    <property type="match status" value="1"/>
</dbReference>
<accession>A0A382EUV6</accession>
<dbReference type="AlphaFoldDB" id="A0A382EUV6"/>
<name>A0A382EUV6_9ZZZZ</name>
<dbReference type="InterPro" id="IPR011519">
    <property type="entry name" value="UnbV_ASPIC"/>
</dbReference>
<dbReference type="InterPro" id="IPR013517">
    <property type="entry name" value="FG-GAP"/>
</dbReference>
<feature type="non-terminal residue" evidence="3">
    <location>
        <position position="1"/>
    </location>
</feature>
<feature type="domain" description="ASPIC/UnbV" evidence="2">
    <location>
        <begin position="81"/>
        <end position="147"/>
    </location>
</feature>
<gene>
    <name evidence="3" type="ORF">METZ01_LOCUS206595</name>
</gene>
<evidence type="ECO:0000259" key="2">
    <source>
        <dbReference type="Pfam" id="PF07593"/>
    </source>
</evidence>
<dbReference type="Gene3D" id="2.130.10.130">
    <property type="entry name" value="Integrin alpha, N-terminal"/>
    <property type="match status" value="1"/>
</dbReference>
<protein>
    <recommendedName>
        <fullName evidence="2">ASPIC/UnbV domain-containing protein</fullName>
    </recommendedName>
</protein>
<organism evidence="3">
    <name type="scientific">marine metagenome</name>
    <dbReference type="NCBI Taxonomy" id="408172"/>
    <lineage>
        <taxon>unclassified sequences</taxon>
        <taxon>metagenomes</taxon>
        <taxon>ecological metagenomes</taxon>
    </lineage>
</organism>
<dbReference type="Pfam" id="PF13517">
    <property type="entry name" value="FG-GAP_3"/>
    <property type="match status" value="1"/>
</dbReference>
<proteinExistence type="predicted"/>
<dbReference type="InterPro" id="IPR028994">
    <property type="entry name" value="Integrin_alpha_N"/>
</dbReference>
<feature type="non-terminal residue" evidence="3">
    <location>
        <position position="548"/>
    </location>
</feature>
<dbReference type="PANTHER" id="PTHR16026:SF0">
    <property type="entry name" value="CARTILAGE ACIDIC PROTEIN 1"/>
    <property type="match status" value="1"/>
</dbReference>
<dbReference type="PANTHER" id="PTHR16026">
    <property type="entry name" value="CARTILAGE ACIDIC PROTEIN 1"/>
    <property type="match status" value="1"/>
</dbReference>
<dbReference type="EMBL" id="UINC01046123">
    <property type="protein sequence ID" value="SVB53741.1"/>
    <property type="molecule type" value="Genomic_DNA"/>
</dbReference>